<dbReference type="Proteomes" id="UP000503178">
    <property type="component" value="Chromatophore Pltd"/>
</dbReference>
<reference evidence="1 2" key="1">
    <citation type="submission" date="2019-06" db="EMBL/GenBank/DDBJ databases">
        <title>A hidden player of endosymbiotic evolution: DNA virus triggered massive gene transfer.</title>
        <authorList>
            <person name="Matsuo M."/>
            <person name="Katahata A."/>
            <person name="Tachikawa M."/>
            <person name="Minakuchi Y."/>
            <person name="Noguchi H."/>
            <person name="Toyoda A."/>
            <person name="Fujiyama A."/>
            <person name="Suzuki Y."/>
            <person name="Satoh S."/>
            <person name="Nakayama T."/>
            <person name="Kamikawa R."/>
            <person name="Nomura M."/>
            <person name="Inagaki Y."/>
            <person name="Ishida K."/>
            <person name="Obokata J."/>
        </authorList>
    </citation>
    <scope>NUCLEOTIDE SEQUENCE [LARGE SCALE GENOMIC DNA]</scope>
    <source>
        <strain evidence="1 2">MYN1</strain>
    </source>
</reference>
<sequence length="80" mass="9139">MQRKVFGYSVDVVLVIKSLVVSAFVSNNDRNTAVIAILEPTRVQMVYDWDNWDNSYMVDYLSSLSSNILSTVFHGKKSYI</sequence>
<proteinExistence type="predicted"/>
<evidence type="ECO:0000313" key="1">
    <source>
        <dbReference type="EMBL" id="BBL86534.1"/>
    </source>
</evidence>
<keyword evidence="1" id="KW-0934">Plastid</keyword>
<protein>
    <submittedName>
        <fullName evidence="1">Uncharacterized protein</fullName>
    </submittedName>
</protein>
<dbReference type="EMBL" id="LC490351">
    <property type="protein sequence ID" value="BBL86534.1"/>
    <property type="molecule type" value="Genomic_DNA"/>
</dbReference>
<dbReference type="AlphaFoldDB" id="A0A5K7W1Y7"/>
<keyword evidence="2" id="KW-1185">Reference proteome</keyword>
<evidence type="ECO:0000313" key="2">
    <source>
        <dbReference type="Proteomes" id="UP000503178"/>
    </source>
</evidence>
<accession>A0A5K7W1Y7</accession>
<gene>
    <name evidence="1" type="primary">MYN1_Chr_710</name>
    <name evidence="1" type="ORF">PMYN1_Chma729</name>
</gene>
<geneLocation type="organellar chromatophore" evidence="1"/>
<name>A0A5K7W1Y7_9EUKA</name>
<organism evidence="1 2">
    <name type="scientific">Paulinella micropora</name>
    <dbReference type="NCBI Taxonomy" id="1928728"/>
    <lineage>
        <taxon>Eukaryota</taxon>
        <taxon>Sar</taxon>
        <taxon>Rhizaria</taxon>
        <taxon>Cercozoa</taxon>
        <taxon>Imbricatea</taxon>
        <taxon>Silicofilosea</taxon>
        <taxon>Euglyphida</taxon>
        <taxon>Paulinellidae</taxon>
        <taxon>Paulinella</taxon>
    </lineage>
</organism>